<protein>
    <recommendedName>
        <fullName evidence="3">Sigma-w pathway protein ysdB</fullName>
    </recommendedName>
</protein>
<reference evidence="1 2" key="1">
    <citation type="submission" date="2017-07" db="EMBL/GenBank/DDBJ databases">
        <title>Isolation and whole genome analysis of endospore-forming bacteria from heroin.</title>
        <authorList>
            <person name="Kalinowski J."/>
            <person name="Ahrens B."/>
            <person name="Al-Dilaimi A."/>
            <person name="Winkler A."/>
            <person name="Wibberg D."/>
            <person name="Schleenbecker U."/>
            <person name="Ruckert C."/>
            <person name="Wolfel R."/>
            <person name="Grass G."/>
        </authorList>
    </citation>
    <scope>NUCLEOTIDE SEQUENCE [LARGE SCALE GENOMIC DNA]</scope>
    <source>
        <strain evidence="1 2">7528</strain>
    </source>
</reference>
<dbReference type="RefSeq" id="WP_095226630.1">
    <property type="nucleotide sequence ID" value="NZ_NPBD01000005.1"/>
</dbReference>
<comment type="caution">
    <text evidence="1">The sequence shown here is derived from an EMBL/GenBank/DDBJ whole genome shotgun (WGS) entry which is preliminary data.</text>
</comment>
<dbReference type="EMBL" id="NPBV01000008">
    <property type="protein sequence ID" value="PAD21692.1"/>
    <property type="molecule type" value="Genomic_DNA"/>
</dbReference>
<dbReference type="OrthoDB" id="2735026at2"/>
<accession>A0A268AC53</accession>
<dbReference type="Proteomes" id="UP000216013">
    <property type="component" value="Unassembled WGS sequence"/>
</dbReference>
<organism evidence="1 2">
    <name type="scientific">Terribacillus saccharophilus</name>
    <dbReference type="NCBI Taxonomy" id="361277"/>
    <lineage>
        <taxon>Bacteria</taxon>
        <taxon>Bacillati</taxon>
        <taxon>Bacillota</taxon>
        <taxon>Bacilli</taxon>
        <taxon>Bacillales</taxon>
        <taxon>Bacillaceae</taxon>
        <taxon>Terribacillus</taxon>
    </lineage>
</organism>
<gene>
    <name evidence="1" type="ORF">CHH64_07655</name>
</gene>
<name>A0A268AC53_9BACI</name>
<evidence type="ECO:0000313" key="1">
    <source>
        <dbReference type="EMBL" id="PAD21692.1"/>
    </source>
</evidence>
<sequence>MKILFLLLLAGAAILLFYTVMKARKNQAFDPSHLDAEEVEYREQYDHYFSLSYRGYRMIGKKYLQPREDRFEVTKVVMNAVQPDRLSGFSRNDLYKMEECILSHFPYASIEWKHPIKELVLTEI</sequence>
<dbReference type="AlphaFoldDB" id="A0A268AC53"/>
<proteinExistence type="predicted"/>
<evidence type="ECO:0000313" key="2">
    <source>
        <dbReference type="Proteomes" id="UP000216013"/>
    </source>
</evidence>
<evidence type="ECO:0008006" key="3">
    <source>
        <dbReference type="Google" id="ProtNLM"/>
    </source>
</evidence>